<dbReference type="PROSITE" id="PS50943">
    <property type="entry name" value="HTH_CROC1"/>
    <property type="match status" value="1"/>
</dbReference>
<dbReference type="Gene3D" id="1.10.260.40">
    <property type="entry name" value="lambda repressor-like DNA-binding domains"/>
    <property type="match status" value="1"/>
</dbReference>
<dbReference type="SUPFAM" id="SSF47413">
    <property type="entry name" value="lambda repressor-like DNA-binding domains"/>
    <property type="match status" value="1"/>
</dbReference>
<feature type="domain" description="HTH cro/C1-type" evidence="1">
    <location>
        <begin position="11"/>
        <end position="37"/>
    </location>
</feature>
<evidence type="ECO:0000259" key="1">
    <source>
        <dbReference type="PROSITE" id="PS50943"/>
    </source>
</evidence>
<dbReference type="CDD" id="cd00093">
    <property type="entry name" value="HTH_XRE"/>
    <property type="match status" value="1"/>
</dbReference>
<protein>
    <recommendedName>
        <fullName evidence="1">HTH cro/C1-type domain-containing protein</fullName>
    </recommendedName>
</protein>
<dbReference type="InterPro" id="IPR010982">
    <property type="entry name" value="Lambda_DNA-bd_dom_sf"/>
</dbReference>
<name>A0ABR4SKF3_9MICO</name>
<dbReference type="Proteomes" id="UP000030182">
    <property type="component" value="Unassembled WGS sequence"/>
</dbReference>
<evidence type="ECO:0000313" key="3">
    <source>
        <dbReference type="Proteomes" id="UP000030182"/>
    </source>
</evidence>
<dbReference type="Pfam" id="PF01381">
    <property type="entry name" value="HTH_3"/>
    <property type="match status" value="1"/>
</dbReference>
<proteinExistence type="predicted"/>
<evidence type="ECO:0000313" key="2">
    <source>
        <dbReference type="EMBL" id="KDS93669.1"/>
    </source>
</evidence>
<gene>
    <name evidence="2" type="ORF">DHOM_04340</name>
</gene>
<accession>A0ABR4SKF3</accession>
<dbReference type="EMBL" id="JDRS01000005">
    <property type="protein sequence ID" value="KDS93669.1"/>
    <property type="molecule type" value="Genomic_DNA"/>
</dbReference>
<sequence>MRKATHVANDAELARRMGVNKSTVSRVLSGKGNPGAKFREGLKDAFPGLDIDTVIKRAA</sequence>
<reference evidence="2 3" key="1">
    <citation type="submission" date="2014-01" db="EMBL/GenBank/DDBJ databases">
        <title>Draft genome sequence of the multidrug-resistant clinical isolate Dermabacter hominis 1368.</title>
        <authorList>
            <person name="Albersmeier A."/>
            <person name="Bomholt C."/>
            <person name="Glaub A."/>
            <person name="Ruckert C."/>
            <person name="Soriano F."/>
            <person name="Fernandez-Natal I."/>
            <person name="Tauch A."/>
        </authorList>
    </citation>
    <scope>NUCLEOTIDE SEQUENCE [LARGE SCALE GENOMIC DNA]</scope>
    <source>
        <strain evidence="2 3">1368</strain>
    </source>
</reference>
<dbReference type="InterPro" id="IPR001387">
    <property type="entry name" value="Cro/C1-type_HTH"/>
</dbReference>
<comment type="caution">
    <text evidence="2">The sequence shown here is derived from an EMBL/GenBank/DDBJ whole genome shotgun (WGS) entry which is preliminary data.</text>
</comment>
<keyword evidence="3" id="KW-1185">Reference proteome</keyword>
<organism evidence="2 3">
    <name type="scientific">Dermabacter hominis 1368</name>
    <dbReference type="NCBI Taxonomy" id="1450519"/>
    <lineage>
        <taxon>Bacteria</taxon>
        <taxon>Bacillati</taxon>
        <taxon>Actinomycetota</taxon>
        <taxon>Actinomycetes</taxon>
        <taxon>Micrococcales</taxon>
        <taxon>Dermabacteraceae</taxon>
        <taxon>Dermabacter</taxon>
    </lineage>
</organism>